<gene>
    <name evidence="2" type="ORF">FC69_GL000981</name>
</gene>
<evidence type="ECO:0000313" key="3">
    <source>
        <dbReference type="Proteomes" id="UP000051264"/>
    </source>
</evidence>
<dbReference type="STRING" id="1423747.FC69_GL000981"/>
<dbReference type="AlphaFoldDB" id="A0A0R1RYR7"/>
<dbReference type="eggNOG" id="ENOG5033H40">
    <property type="taxonomic scope" value="Bacteria"/>
</dbReference>
<proteinExistence type="predicted"/>
<keyword evidence="1" id="KW-1133">Transmembrane helix</keyword>
<evidence type="ECO:0000313" key="2">
    <source>
        <dbReference type="EMBL" id="KRL62109.1"/>
    </source>
</evidence>
<evidence type="ECO:0000256" key="1">
    <source>
        <dbReference type="SAM" id="Phobius"/>
    </source>
</evidence>
<dbReference type="RefSeq" id="WP_025082552.1">
    <property type="nucleotide sequence ID" value="NZ_AZEX01000001.1"/>
</dbReference>
<comment type="caution">
    <text evidence="2">The sequence shown here is derived from an EMBL/GenBank/DDBJ whole genome shotgun (WGS) entry which is preliminary data.</text>
</comment>
<protein>
    <recommendedName>
        <fullName evidence="4">MacB-like periplasmic core domain-containing protein</fullName>
    </recommendedName>
</protein>
<organism evidence="2 3">
    <name type="scientific">Latilactobacillus fuchuensis DSM 14340 = JCM 11249</name>
    <dbReference type="NCBI Taxonomy" id="1423747"/>
    <lineage>
        <taxon>Bacteria</taxon>
        <taxon>Bacillati</taxon>
        <taxon>Bacillota</taxon>
        <taxon>Bacilli</taxon>
        <taxon>Lactobacillales</taxon>
        <taxon>Lactobacillaceae</taxon>
        <taxon>Latilactobacillus</taxon>
    </lineage>
</organism>
<name>A0A0R1RYR7_9LACO</name>
<keyword evidence="1" id="KW-0472">Membrane</keyword>
<feature type="transmembrane region" description="Helical" evidence="1">
    <location>
        <begin position="294"/>
        <end position="312"/>
    </location>
</feature>
<dbReference type="EMBL" id="AZEX01000001">
    <property type="protein sequence ID" value="KRL62109.1"/>
    <property type="molecule type" value="Genomic_DNA"/>
</dbReference>
<feature type="transmembrane region" description="Helical" evidence="1">
    <location>
        <begin position="267"/>
        <end position="288"/>
    </location>
</feature>
<sequence length="320" mass="36053">MRYKKIALDILLVVVTLLGLLVISQRAKANYSQRLNHNSLSQKAVIFKPKTNQTIQTTLQAIEKAKLTNFQIQFNVNQRFSYIYAQGKVSSVPIKDGRFFSSYDFKSSVPVVVVGQSRAADLYQPTSQAYYQYHKQYLSVIGVVGTNQATSLDQHVFVSASPKYVINDRPLSAVTVLVDDQEIGTHLKTYQKIFKTTKISYLTPKSTPLLGLNWLKSNSPVILGLLGLVLVLLIITHLFAKIVNGYQTQKGLDQALYRRYRSGQTQLFAAHLLVSTLVGFSIGAWFFYLTQQTVIFGGLMVIDLIAIGYFYSRMRRLTSQ</sequence>
<accession>A0A0R1RYR7</accession>
<feature type="transmembrane region" description="Helical" evidence="1">
    <location>
        <begin position="221"/>
        <end position="240"/>
    </location>
</feature>
<keyword evidence="1" id="KW-0812">Transmembrane</keyword>
<dbReference type="Proteomes" id="UP000051264">
    <property type="component" value="Unassembled WGS sequence"/>
</dbReference>
<dbReference type="PATRIC" id="fig|1423747.3.peg.1002"/>
<reference evidence="2 3" key="1">
    <citation type="journal article" date="2015" name="Genome Announc.">
        <title>Expanding the biotechnology potential of lactobacilli through comparative genomics of 213 strains and associated genera.</title>
        <authorList>
            <person name="Sun Z."/>
            <person name="Harris H.M."/>
            <person name="McCann A."/>
            <person name="Guo C."/>
            <person name="Argimon S."/>
            <person name="Zhang W."/>
            <person name="Yang X."/>
            <person name="Jeffery I.B."/>
            <person name="Cooney J.C."/>
            <person name="Kagawa T.F."/>
            <person name="Liu W."/>
            <person name="Song Y."/>
            <person name="Salvetti E."/>
            <person name="Wrobel A."/>
            <person name="Rasinkangas P."/>
            <person name="Parkhill J."/>
            <person name="Rea M.C."/>
            <person name="O'Sullivan O."/>
            <person name="Ritari J."/>
            <person name="Douillard F.P."/>
            <person name="Paul Ross R."/>
            <person name="Yang R."/>
            <person name="Briner A.E."/>
            <person name="Felis G.E."/>
            <person name="de Vos W.M."/>
            <person name="Barrangou R."/>
            <person name="Klaenhammer T.R."/>
            <person name="Caufield P.W."/>
            <person name="Cui Y."/>
            <person name="Zhang H."/>
            <person name="O'Toole P.W."/>
        </authorList>
    </citation>
    <scope>NUCLEOTIDE SEQUENCE [LARGE SCALE GENOMIC DNA]</scope>
    <source>
        <strain evidence="2 3">DSM 14340</strain>
    </source>
</reference>
<evidence type="ECO:0008006" key="4">
    <source>
        <dbReference type="Google" id="ProtNLM"/>
    </source>
</evidence>
<dbReference type="OrthoDB" id="2329651at2"/>